<evidence type="ECO:0000313" key="10">
    <source>
        <dbReference type="Proteomes" id="UP000325607"/>
    </source>
</evidence>
<evidence type="ECO:0000256" key="1">
    <source>
        <dbReference type="ARBA" id="ARBA00004141"/>
    </source>
</evidence>
<dbReference type="RefSeq" id="WP_150578880.1">
    <property type="nucleotide sequence ID" value="NZ_CABVGX010000002.1"/>
</dbReference>
<proteinExistence type="predicted"/>
<keyword evidence="3 7" id="KW-0812">Transmembrane</keyword>
<gene>
    <name evidence="9" type="primary">nicT</name>
    <name evidence="9" type="ORF">PS645_00356</name>
</gene>
<accession>A0A5E6PIG2</accession>
<evidence type="ECO:0000313" key="9">
    <source>
        <dbReference type="EMBL" id="VVM43183.1"/>
    </source>
</evidence>
<dbReference type="PROSITE" id="PS50850">
    <property type="entry name" value="MFS"/>
    <property type="match status" value="1"/>
</dbReference>
<feature type="transmembrane region" description="Helical" evidence="7">
    <location>
        <begin position="151"/>
        <end position="174"/>
    </location>
</feature>
<dbReference type="GO" id="GO:0005886">
    <property type="term" value="C:plasma membrane"/>
    <property type="evidence" value="ECO:0007669"/>
    <property type="project" value="TreeGrafter"/>
</dbReference>
<feature type="transmembrane region" description="Helical" evidence="7">
    <location>
        <begin position="374"/>
        <end position="396"/>
    </location>
</feature>
<dbReference type="Proteomes" id="UP000325607">
    <property type="component" value="Unassembled WGS sequence"/>
</dbReference>
<dbReference type="Pfam" id="PF07690">
    <property type="entry name" value="MFS_1"/>
    <property type="match status" value="1"/>
</dbReference>
<keyword evidence="2" id="KW-0813">Transport</keyword>
<dbReference type="SUPFAM" id="SSF103473">
    <property type="entry name" value="MFS general substrate transporter"/>
    <property type="match status" value="1"/>
</dbReference>
<dbReference type="EMBL" id="CABVGX010000002">
    <property type="protein sequence ID" value="VVM43183.1"/>
    <property type="molecule type" value="Genomic_DNA"/>
</dbReference>
<dbReference type="Gene3D" id="1.20.1250.20">
    <property type="entry name" value="MFS general substrate transporter like domains"/>
    <property type="match status" value="2"/>
</dbReference>
<feature type="transmembrane region" description="Helical" evidence="7">
    <location>
        <begin position="93"/>
        <end position="111"/>
    </location>
</feature>
<dbReference type="AlphaFoldDB" id="A0A5E6PIG2"/>
<evidence type="ECO:0000259" key="8">
    <source>
        <dbReference type="PROSITE" id="PS50850"/>
    </source>
</evidence>
<feature type="domain" description="Major facilitator superfamily (MFS) profile" evidence="8">
    <location>
        <begin position="27"/>
        <end position="432"/>
    </location>
</feature>
<feature type="transmembrane region" description="Helical" evidence="7">
    <location>
        <begin position="23"/>
        <end position="41"/>
    </location>
</feature>
<dbReference type="InterPro" id="IPR036259">
    <property type="entry name" value="MFS_trans_sf"/>
</dbReference>
<dbReference type="InterPro" id="IPR011701">
    <property type="entry name" value="MFS"/>
</dbReference>
<feature type="transmembrane region" description="Helical" evidence="7">
    <location>
        <begin position="317"/>
        <end position="336"/>
    </location>
</feature>
<keyword evidence="5 7" id="KW-1133">Transmembrane helix</keyword>
<feature type="transmembrane region" description="Helical" evidence="7">
    <location>
        <begin position="61"/>
        <end position="81"/>
    </location>
</feature>
<sequence length="440" mass="47703">MNQPPLPTGVMPDHALKSAYRKTAWRIIPLLILCYLVAYLDRVNVGFAKLQMLDDLKFSEAVYGLGAGIFFVGYLLFEIPSNIALHRFGARRWIARIMVSWGFLSAAMMFIETPLAFYVLRFLIGIAEAGFFPGIIFYLSTWFPSHRRGVMTALFIMALPVSSMLGAVISGLILQHFNGVAGYAGWQWLFVIEGLPAVALGAAVFFLLRDRIADAHWLTIEERQGMQAAIDREASQKQSHRLRDGLLNPQIWLLGAVYFCLVLGQYVISFWLPTIIRNSGVQQPAVIGLLSAIPYAAAIITMILVGRSSDRHGEYRWHLAICAGIGALGIAFGTYFGDNLVLGMIGLTIGTAAMISSLPVFWGMPSAVVGGAAAATGVALINSLGNIAGFFSTIVVGWLTQVTGTTHAAMYIMASILVVGGGLGLLVYRLRPTPAAARAI</sequence>
<dbReference type="GO" id="GO:0022857">
    <property type="term" value="F:transmembrane transporter activity"/>
    <property type="evidence" value="ECO:0007669"/>
    <property type="project" value="InterPro"/>
</dbReference>
<dbReference type="InterPro" id="IPR020846">
    <property type="entry name" value="MFS_dom"/>
</dbReference>
<feature type="transmembrane region" description="Helical" evidence="7">
    <location>
        <begin position="342"/>
        <end position="362"/>
    </location>
</feature>
<feature type="transmembrane region" description="Helical" evidence="7">
    <location>
        <begin position="251"/>
        <end position="272"/>
    </location>
</feature>
<keyword evidence="4" id="KW-0058">Aromatic hydrocarbons catabolism</keyword>
<dbReference type="PANTHER" id="PTHR43791:SF36">
    <property type="entry name" value="TRANSPORTER, PUTATIVE (AFU_ORTHOLOGUE AFUA_6G08340)-RELATED"/>
    <property type="match status" value="1"/>
</dbReference>
<feature type="transmembrane region" description="Helical" evidence="7">
    <location>
        <begin position="408"/>
        <end position="428"/>
    </location>
</feature>
<organism evidence="9 10">
    <name type="scientific">Pseudomonas fluorescens</name>
    <dbReference type="NCBI Taxonomy" id="294"/>
    <lineage>
        <taxon>Bacteria</taxon>
        <taxon>Pseudomonadati</taxon>
        <taxon>Pseudomonadota</taxon>
        <taxon>Gammaproteobacteria</taxon>
        <taxon>Pseudomonadales</taxon>
        <taxon>Pseudomonadaceae</taxon>
        <taxon>Pseudomonas</taxon>
    </lineage>
</organism>
<name>A0A5E6PIG2_PSEFL</name>
<reference evidence="9 10" key="1">
    <citation type="submission" date="2019-09" db="EMBL/GenBank/DDBJ databases">
        <authorList>
            <person name="Chandra G."/>
            <person name="Truman W A."/>
        </authorList>
    </citation>
    <scope>NUCLEOTIDE SEQUENCE [LARGE SCALE GENOMIC DNA]</scope>
    <source>
        <strain evidence="9">PS645</strain>
    </source>
</reference>
<comment type="subcellular location">
    <subcellularLocation>
        <location evidence="1">Membrane</location>
        <topology evidence="1">Multi-pass membrane protein</topology>
    </subcellularLocation>
</comment>
<dbReference type="PANTHER" id="PTHR43791">
    <property type="entry name" value="PERMEASE-RELATED"/>
    <property type="match status" value="1"/>
</dbReference>
<evidence type="ECO:0000256" key="2">
    <source>
        <dbReference type="ARBA" id="ARBA00022448"/>
    </source>
</evidence>
<protein>
    <submittedName>
        <fullName evidence="9">Metabolite transport protein NicT</fullName>
    </submittedName>
</protein>
<evidence type="ECO:0000256" key="7">
    <source>
        <dbReference type="SAM" id="Phobius"/>
    </source>
</evidence>
<evidence type="ECO:0000256" key="4">
    <source>
        <dbReference type="ARBA" id="ARBA00022797"/>
    </source>
</evidence>
<keyword evidence="6 7" id="KW-0472">Membrane</keyword>
<feature type="transmembrane region" description="Helical" evidence="7">
    <location>
        <begin position="117"/>
        <end position="139"/>
    </location>
</feature>
<feature type="transmembrane region" description="Helical" evidence="7">
    <location>
        <begin position="284"/>
        <end position="305"/>
    </location>
</feature>
<dbReference type="CDD" id="cd17319">
    <property type="entry name" value="MFS_ExuT_GudP_like"/>
    <property type="match status" value="1"/>
</dbReference>
<evidence type="ECO:0000256" key="6">
    <source>
        <dbReference type="ARBA" id="ARBA00023136"/>
    </source>
</evidence>
<dbReference type="FunFam" id="1.20.1250.20:FF:000018">
    <property type="entry name" value="MFS transporter permease"/>
    <property type="match status" value="1"/>
</dbReference>
<evidence type="ECO:0000256" key="5">
    <source>
        <dbReference type="ARBA" id="ARBA00022989"/>
    </source>
</evidence>
<feature type="transmembrane region" description="Helical" evidence="7">
    <location>
        <begin position="186"/>
        <end position="208"/>
    </location>
</feature>
<dbReference type="OrthoDB" id="9773957at2"/>
<evidence type="ECO:0000256" key="3">
    <source>
        <dbReference type="ARBA" id="ARBA00022692"/>
    </source>
</evidence>